<gene>
    <name evidence="5" type="primary">hoxS</name>
    <name evidence="5" type="ORF">GURASL_09890</name>
</gene>
<keyword evidence="2" id="KW-0574">Periplasm</keyword>
<feature type="domain" description="NADH:ubiquinone oxidoreductase-like 20kDa subunit" evidence="4">
    <location>
        <begin position="28"/>
        <end position="171"/>
    </location>
</feature>
<sequence>MAVRSREALMNRKRGGKVRLATVWLGGCSGCHMSFLDLDERLIELAGQAELVFSPFIDTKEFPAGVDVALVEGAVNNRANLAMAETIRARSRSVVSLGDCAVTGNVTSMRNILPVAATLAPFGGTGEAPFRFDYAAVPELLPRALPLHQVIAVDGFVPGCPPDPDRIWTAIGCLLRGEPVQLPEEMRSFG</sequence>
<evidence type="ECO:0000256" key="1">
    <source>
        <dbReference type="ARBA" id="ARBA00004418"/>
    </source>
</evidence>
<comment type="subcellular location">
    <subcellularLocation>
        <location evidence="1">Periplasm</location>
    </subcellularLocation>
</comment>
<evidence type="ECO:0000256" key="3">
    <source>
        <dbReference type="ARBA" id="ARBA00023002"/>
    </source>
</evidence>
<reference evidence="5 6" key="1">
    <citation type="submission" date="2022-12" db="EMBL/GenBank/DDBJ databases">
        <title>Polyphasic characterization of Geotalea uranireducens NIT-SL11 newly isolated from a complex of sewage sludge and microbially reduced graphene oxide.</title>
        <authorList>
            <person name="Xie L."/>
            <person name="Yoshida N."/>
            <person name="Meng L."/>
        </authorList>
    </citation>
    <scope>NUCLEOTIDE SEQUENCE [LARGE SCALE GENOMIC DNA]</scope>
    <source>
        <strain evidence="5 6">NIT-SL11</strain>
    </source>
</reference>
<protein>
    <submittedName>
        <fullName evidence="5">Oxidoreductase</fullName>
    </submittedName>
</protein>
<accession>A0ABN6VSB6</accession>
<organism evidence="5 6">
    <name type="scientific">Geotalea uraniireducens</name>
    <dbReference type="NCBI Taxonomy" id="351604"/>
    <lineage>
        <taxon>Bacteria</taxon>
        <taxon>Pseudomonadati</taxon>
        <taxon>Thermodesulfobacteriota</taxon>
        <taxon>Desulfuromonadia</taxon>
        <taxon>Geobacterales</taxon>
        <taxon>Geobacteraceae</taxon>
        <taxon>Geotalea</taxon>
    </lineage>
</organism>
<dbReference type="PANTHER" id="PTHR42845:SF1">
    <property type="entry name" value="HYDROGENASE SMALL SUBUNIT"/>
    <property type="match status" value="1"/>
</dbReference>
<dbReference type="EMBL" id="AP027151">
    <property type="protein sequence ID" value="BDV42066.1"/>
    <property type="molecule type" value="Genomic_DNA"/>
</dbReference>
<name>A0ABN6VSB6_9BACT</name>
<keyword evidence="3" id="KW-0560">Oxidoreductase</keyword>
<dbReference type="Pfam" id="PF01058">
    <property type="entry name" value="Oxidored_q6"/>
    <property type="match status" value="1"/>
</dbReference>
<dbReference type="Proteomes" id="UP001317705">
    <property type="component" value="Chromosome"/>
</dbReference>
<evidence type="ECO:0000256" key="2">
    <source>
        <dbReference type="ARBA" id="ARBA00022764"/>
    </source>
</evidence>
<dbReference type="Gene3D" id="3.40.50.700">
    <property type="entry name" value="NADH:ubiquinone oxidoreductase-like, 20kDa subunit"/>
    <property type="match status" value="1"/>
</dbReference>
<dbReference type="InterPro" id="IPR006137">
    <property type="entry name" value="NADH_UbQ_OxRdtase-like_20kDa"/>
</dbReference>
<dbReference type="InterPro" id="IPR051349">
    <property type="entry name" value="Hydrogenase_assoc-protein"/>
</dbReference>
<evidence type="ECO:0000259" key="4">
    <source>
        <dbReference type="Pfam" id="PF01058"/>
    </source>
</evidence>
<dbReference type="SUPFAM" id="SSF56770">
    <property type="entry name" value="HydA/Nqo6-like"/>
    <property type="match status" value="1"/>
</dbReference>
<keyword evidence="6" id="KW-1185">Reference proteome</keyword>
<dbReference type="PANTHER" id="PTHR42845">
    <property type="entry name" value="COENZYME F420-REDUCING HYDROGENASE, GAMMA SUBUNIT"/>
    <property type="match status" value="1"/>
</dbReference>
<evidence type="ECO:0000313" key="6">
    <source>
        <dbReference type="Proteomes" id="UP001317705"/>
    </source>
</evidence>
<dbReference type="InterPro" id="IPR037024">
    <property type="entry name" value="NiFe_Hase_small_N_sf"/>
</dbReference>
<proteinExistence type="predicted"/>
<evidence type="ECO:0000313" key="5">
    <source>
        <dbReference type="EMBL" id="BDV42066.1"/>
    </source>
</evidence>